<sequence length="108" mass="12728">MSWWWLLEKRLVDTVCSLPRYDYSLFDLIRQSNRPLPSQLLRSPAFHRGVQRVHKKVHELQHGKPPEYYGGTHIDPQEAAQGGAKNFFKLFWEELKTGHKPEPPPPKR</sequence>
<dbReference type="Pfam" id="PF10906">
    <property type="entry name" value="Mrx7"/>
    <property type="match status" value="1"/>
</dbReference>
<organism evidence="1 2">
    <name type="scientific">Cladophialophora carrionii CBS 160.54</name>
    <dbReference type="NCBI Taxonomy" id="1279043"/>
    <lineage>
        <taxon>Eukaryota</taxon>
        <taxon>Fungi</taxon>
        <taxon>Dikarya</taxon>
        <taxon>Ascomycota</taxon>
        <taxon>Pezizomycotina</taxon>
        <taxon>Eurotiomycetes</taxon>
        <taxon>Chaetothyriomycetidae</taxon>
        <taxon>Chaetothyriales</taxon>
        <taxon>Herpotrichiellaceae</taxon>
        <taxon>Cladophialophora</taxon>
    </lineage>
</organism>
<dbReference type="EMBL" id="KB822697">
    <property type="protein sequence ID" value="ETI28933.1"/>
    <property type="molecule type" value="Genomic_DNA"/>
</dbReference>
<accession>V9DRL0</accession>
<dbReference type="OrthoDB" id="4138121at2759"/>
<gene>
    <name evidence="1" type="ORF">G647_01385</name>
</gene>
<evidence type="ECO:0000313" key="2">
    <source>
        <dbReference type="Proteomes" id="UP000030678"/>
    </source>
</evidence>
<evidence type="ECO:0000313" key="1">
    <source>
        <dbReference type="EMBL" id="ETI28933.1"/>
    </source>
</evidence>
<dbReference type="VEuPathDB" id="FungiDB:G647_01385"/>
<dbReference type="GeneID" id="19979878"/>
<proteinExistence type="predicted"/>
<dbReference type="HOGENOM" id="CLU_183945_1_0_1"/>
<dbReference type="Proteomes" id="UP000030678">
    <property type="component" value="Unassembled WGS sequence"/>
</dbReference>
<dbReference type="InterPro" id="IPR020301">
    <property type="entry name" value="Mrx7"/>
</dbReference>
<name>V9DRL0_9EURO</name>
<protein>
    <submittedName>
        <fullName evidence="1">Uncharacterized protein</fullName>
    </submittedName>
</protein>
<reference evidence="1 2" key="1">
    <citation type="submission" date="2013-03" db="EMBL/GenBank/DDBJ databases">
        <title>The Genome Sequence of Cladophialophora carrionii CBS 160.54.</title>
        <authorList>
            <consortium name="The Broad Institute Genomics Platform"/>
            <person name="Cuomo C."/>
            <person name="de Hoog S."/>
            <person name="Gorbushina A."/>
            <person name="Walker B."/>
            <person name="Young S.K."/>
            <person name="Zeng Q."/>
            <person name="Gargeya S."/>
            <person name="Fitzgerald M."/>
            <person name="Haas B."/>
            <person name="Abouelleil A."/>
            <person name="Allen A.W."/>
            <person name="Alvarado L."/>
            <person name="Arachchi H.M."/>
            <person name="Berlin A.M."/>
            <person name="Chapman S.B."/>
            <person name="Gainer-Dewar J."/>
            <person name="Goldberg J."/>
            <person name="Griggs A."/>
            <person name="Gujja S."/>
            <person name="Hansen M."/>
            <person name="Howarth C."/>
            <person name="Imamovic A."/>
            <person name="Ireland A."/>
            <person name="Larimer J."/>
            <person name="McCowan C."/>
            <person name="Murphy C."/>
            <person name="Pearson M."/>
            <person name="Poon T.W."/>
            <person name="Priest M."/>
            <person name="Roberts A."/>
            <person name="Saif S."/>
            <person name="Shea T."/>
            <person name="Sisk P."/>
            <person name="Sykes S."/>
            <person name="Wortman J."/>
            <person name="Nusbaum C."/>
            <person name="Birren B."/>
        </authorList>
    </citation>
    <scope>NUCLEOTIDE SEQUENCE [LARGE SCALE GENOMIC DNA]</scope>
    <source>
        <strain evidence="1 2">CBS 160.54</strain>
    </source>
</reference>
<dbReference type="AlphaFoldDB" id="V9DRL0"/>
<dbReference type="RefSeq" id="XP_008723007.1">
    <property type="nucleotide sequence ID" value="XM_008724785.1"/>
</dbReference>